<dbReference type="Proteomes" id="UP000663850">
    <property type="component" value="Unassembled WGS sequence"/>
</dbReference>
<dbReference type="Gene3D" id="3.90.1200.10">
    <property type="match status" value="1"/>
</dbReference>
<name>A0A8H3ARC4_9AGAM</name>
<organism evidence="1 2">
    <name type="scientific">Rhizoctonia solani</name>
    <dbReference type="NCBI Taxonomy" id="456999"/>
    <lineage>
        <taxon>Eukaryota</taxon>
        <taxon>Fungi</taxon>
        <taxon>Dikarya</taxon>
        <taxon>Basidiomycota</taxon>
        <taxon>Agaricomycotina</taxon>
        <taxon>Agaricomycetes</taxon>
        <taxon>Cantharellales</taxon>
        <taxon>Ceratobasidiaceae</taxon>
        <taxon>Rhizoctonia</taxon>
    </lineage>
</organism>
<evidence type="ECO:0000313" key="1">
    <source>
        <dbReference type="EMBL" id="CAE6439540.1"/>
    </source>
</evidence>
<sequence>MVGTLAREQQELESSADPGALVTGDCSLRNIIVLPPSENNSMRIYLIELETVRAGHPEFDVGALAAMVTSFALIHHPNTDHRLSKRLGITTGIDLLSLGTFMP</sequence>
<evidence type="ECO:0008006" key="3">
    <source>
        <dbReference type="Google" id="ProtNLM"/>
    </source>
</evidence>
<evidence type="ECO:0000313" key="2">
    <source>
        <dbReference type="Proteomes" id="UP000663850"/>
    </source>
</evidence>
<dbReference type="AlphaFoldDB" id="A0A8H3ARC4"/>
<gene>
    <name evidence="1" type="ORF">RDB_LOCUS27546</name>
</gene>
<protein>
    <recommendedName>
        <fullName evidence="3">Aminoglycoside phosphotransferase domain-containing protein</fullName>
    </recommendedName>
</protein>
<proteinExistence type="predicted"/>
<comment type="caution">
    <text evidence="1">The sequence shown here is derived from an EMBL/GenBank/DDBJ whole genome shotgun (WGS) entry which is preliminary data.</text>
</comment>
<reference evidence="1" key="1">
    <citation type="submission" date="2021-01" db="EMBL/GenBank/DDBJ databases">
        <authorList>
            <person name="Kaushik A."/>
        </authorList>
    </citation>
    <scope>NUCLEOTIDE SEQUENCE</scope>
    <source>
        <strain evidence="1">Type strain: AG8-Rh-89/</strain>
    </source>
</reference>
<accession>A0A8H3ARC4</accession>
<dbReference type="EMBL" id="CAJMWZ010001650">
    <property type="protein sequence ID" value="CAE6439540.1"/>
    <property type="molecule type" value="Genomic_DNA"/>
</dbReference>